<protein>
    <submittedName>
        <fullName evidence="7">LPXTG cell wall anchor domain-containing protein</fullName>
    </submittedName>
</protein>
<name>A0ABY4TK57_9ACTN</name>
<dbReference type="Pfam" id="PF00746">
    <property type="entry name" value="Gram_pos_anchor"/>
    <property type="match status" value="1"/>
</dbReference>
<evidence type="ECO:0000256" key="2">
    <source>
        <dbReference type="ARBA" id="ARBA00022525"/>
    </source>
</evidence>
<evidence type="ECO:0000313" key="7">
    <source>
        <dbReference type="EMBL" id="URN18733.1"/>
    </source>
</evidence>
<evidence type="ECO:0000256" key="4">
    <source>
        <dbReference type="ARBA" id="ARBA00023088"/>
    </source>
</evidence>
<keyword evidence="3" id="KW-0732">Signal</keyword>
<feature type="transmembrane region" description="Helical" evidence="5">
    <location>
        <begin position="26"/>
        <end position="45"/>
    </location>
</feature>
<proteinExistence type="predicted"/>
<feature type="domain" description="Gram-positive cocci surface proteins LPxTG" evidence="6">
    <location>
        <begin position="17"/>
        <end position="53"/>
    </location>
</feature>
<dbReference type="PROSITE" id="PS50847">
    <property type="entry name" value="GRAM_POS_ANCHORING"/>
    <property type="match status" value="1"/>
</dbReference>
<gene>
    <name evidence="7" type="ORF">MW084_11295</name>
</gene>
<evidence type="ECO:0000256" key="5">
    <source>
        <dbReference type="SAM" id="Phobius"/>
    </source>
</evidence>
<dbReference type="EMBL" id="CP095474">
    <property type="protein sequence ID" value="URN18733.1"/>
    <property type="molecule type" value="Genomic_DNA"/>
</dbReference>
<keyword evidence="8" id="KW-1185">Reference proteome</keyword>
<evidence type="ECO:0000256" key="3">
    <source>
        <dbReference type="ARBA" id="ARBA00022729"/>
    </source>
</evidence>
<keyword evidence="5" id="KW-0812">Transmembrane</keyword>
<reference evidence="7" key="1">
    <citation type="submission" date="2022-04" db="EMBL/GenBank/DDBJ databases">
        <title>Systematic whole-genome sequencing reveals an unexpected diversity among actinomycetoma pathogens and provides insights into their antibacterial susceptibilities.</title>
        <authorList>
            <person name="Watson A.K."/>
            <person name="Kepplinger B."/>
            <person name="Bakhiet S.M."/>
            <person name="Mhmoud N.A."/>
            <person name="Chapman J."/>
            <person name="Allenby N."/>
            <person name="Mickiewicz K."/>
            <person name="Goodfellow M."/>
            <person name="Fahal A.H."/>
            <person name="Errington J."/>
        </authorList>
    </citation>
    <scope>NUCLEOTIDE SEQUENCE</scope>
    <source>
        <strain evidence="7">SD 504</strain>
    </source>
</reference>
<keyword evidence="1" id="KW-0134">Cell wall</keyword>
<accession>A0ABY4TK57</accession>
<evidence type="ECO:0000256" key="1">
    <source>
        <dbReference type="ARBA" id="ARBA00022512"/>
    </source>
</evidence>
<dbReference type="InterPro" id="IPR019931">
    <property type="entry name" value="LPXTG_anchor"/>
</dbReference>
<keyword evidence="5" id="KW-0472">Membrane</keyword>
<evidence type="ECO:0000313" key="8">
    <source>
        <dbReference type="Proteomes" id="UP001056383"/>
    </source>
</evidence>
<dbReference type="NCBIfam" id="TIGR01167">
    <property type="entry name" value="LPXTG_anchor"/>
    <property type="match status" value="1"/>
</dbReference>
<dbReference type="Proteomes" id="UP001056383">
    <property type="component" value="Chromosome"/>
</dbReference>
<keyword evidence="5" id="KW-1133">Transmembrane helix</keyword>
<keyword evidence="4" id="KW-0572">Peptidoglycan-anchor</keyword>
<organism evidence="7 8">
    <name type="scientific">Streptomyces sudanensis</name>
    <dbReference type="NCBI Taxonomy" id="436397"/>
    <lineage>
        <taxon>Bacteria</taxon>
        <taxon>Bacillati</taxon>
        <taxon>Actinomycetota</taxon>
        <taxon>Actinomycetes</taxon>
        <taxon>Kitasatosporales</taxon>
        <taxon>Streptomycetaceae</taxon>
        <taxon>Streptomyces</taxon>
    </lineage>
</organism>
<sequence>MPTAAPSPSGDSATGDLAETGSSAPVAALSALAAVLVAGGAFLVVRRRKAQQH</sequence>
<evidence type="ECO:0000259" key="6">
    <source>
        <dbReference type="PROSITE" id="PS50847"/>
    </source>
</evidence>
<keyword evidence="2" id="KW-0964">Secreted</keyword>